<evidence type="ECO:0000256" key="1">
    <source>
        <dbReference type="SAM" id="Phobius"/>
    </source>
</evidence>
<feature type="transmembrane region" description="Helical" evidence="1">
    <location>
        <begin position="75"/>
        <end position="96"/>
    </location>
</feature>
<feature type="domain" description="DJ-1/PfpI" evidence="2">
    <location>
        <begin position="195"/>
        <end position="362"/>
    </location>
</feature>
<dbReference type="InterPro" id="IPR029062">
    <property type="entry name" value="Class_I_gatase-like"/>
</dbReference>
<gene>
    <name evidence="3" type="ORF">GCM10022419_076180</name>
</gene>
<dbReference type="InterPro" id="IPR052158">
    <property type="entry name" value="INH-QAR"/>
</dbReference>
<dbReference type="SUPFAM" id="SSF52317">
    <property type="entry name" value="Class I glutamine amidotransferase-like"/>
    <property type="match status" value="1"/>
</dbReference>
<dbReference type="PANTHER" id="PTHR43130:SF3">
    <property type="entry name" value="HTH-TYPE TRANSCRIPTIONAL REGULATOR RV1931C"/>
    <property type="match status" value="1"/>
</dbReference>
<reference evidence="4" key="1">
    <citation type="journal article" date="2019" name="Int. J. Syst. Evol. Microbiol.">
        <title>The Global Catalogue of Microorganisms (GCM) 10K type strain sequencing project: providing services to taxonomists for standard genome sequencing and annotation.</title>
        <authorList>
            <consortium name="The Broad Institute Genomics Platform"/>
            <consortium name="The Broad Institute Genome Sequencing Center for Infectious Disease"/>
            <person name="Wu L."/>
            <person name="Ma J."/>
        </authorList>
    </citation>
    <scope>NUCLEOTIDE SEQUENCE [LARGE SCALE GENOMIC DNA]</scope>
    <source>
        <strain evidence="4">JCM 17326</strain>
    </source>
</reference>
<feature type="transmembrane region" description="Helical" evidence="1">
    <location>
        <begin position="102"/>
        <end position="121"/>
    </location>
</feature>
<dbReference type="InterPro" id="IPR002818">
    <property type="entry name" value="DJ-1/PfpI"/>
</dbReference>
<keyword evidence="1" id="KW-0472">Membrane</keyword>
<keyword evidence="1" id="KW-1133">Transmembrane helix</keyword>
<name>A0ABP6YHR1_9ACTN</name>
<organism evidence="3 4">
    <name type="scientific">Nonomuraea rosea</name>
    <dbReference type="NCBI Taxonomy" id="638574"/>
    <lineage>
        <taxon>Bacteria</taxon>
        <taxon>Bacillati</taxon>
        <taxon>Actinomycetota</taxon>
        <taxon>Actinomycetes</taxon>
        <taxon>Streptosporangiales</taxon>
        <taxon>Streptosporangiaceae</taxon>
        <taxon>Nonomuraea</taxon>
    </lineage>
</organism>
<sequence length="583" mass="61997">MTIPRTSRARLAGRFLWHYAEMVVAMLLGMLLLGMLWDAVLPEITRIDVSTLLMAADMTIGMAVWMRVRRHGRPGIAEMSVAMFAPFLILLVPYWLGVLPGHLVMSIGHVLMFVFMALAMLRRPAEYTHPLPRLRVRPKWAWRTGVVLIALLIPGAVAAVNTIGKFGGLYEARADAVSAVPASRTHDPAKPTVALLTSESGTNVADLLGPYEVLAGTGLVNTYIVSPGARLIPLTGGLDLVPDLTFDELGRLLAERRDTLDAVVIPALQKPDPAELGAITGWLRQQSAAGALTVSVCAGARTFAASGLLDGRTATSHWLRLSGLRADYGKVSWVAGRRYVDDGNMITTAGVLSGVDGGLRIIERLIGTDAASAAAARVHWRHYSPGGSTKIPENALEPGDAVVGLNASYQPGPSAIGVQVSEGVGEIELASAFISYTEHAMVGRTVAVGDGTVRSRHGLTFVPRSTLAAAAEDLGRLLVPGLEAAQRRSLGTGPSAATGGLRPEYLHTSAEFAFDPVLRDIARTYDVRTAQWTAKTLEYPVFDVKLTGSAWPWPATVIPVVLALLGGGAAVIGGIVFRRLRSS</sequence>
<proteinExistence type="predicted"/>
<feature type="transmembrane region" description="Helical" evidence="1">
    <location>
        <begin position="15"/>
        <end position="37"/>
    </location>
</feature>
<dbReference type="Pfam" id="PF01965">
    <property type="entry name" value="DJ-1_PfpI"/>
    <property type="match status" value="1"/>
</dbReference>
<protein>
    <submittedName>
        <fullName evidence="3">DJ-1/PfpI family protein</fullName>
    </submittedName>
</protein>
<keyword evidence="1" id="KW-0812">Transmembrane</keyword>
<evidence type="ECO:0000259" key="2">
    <source>
        <dbReference type="Pfam" id="PF01965"/>
    </source>
</evidence>
<dbReference type="PANTHER" id="PTHR43130">
    <property type="entry name" value="ARAC-FAMILY TRANSCRIPTIONAL REGULATOR"/>
    <property type="match status" value="1"/>
</dbReference>
<keyword evidence="4" id="KW-1185">Reference proteome</keyword>
<evidence type="ECO:0000313" key="4">
    <source>
        <dbReference type="Proteomes" id="UP001500630"/>
    </source>
</evidence>
<feature type="transmembrane region" description="Helical" evidence="1">
    <location>
        <begin position="551"/>
        <end position="577"/>
    </location>
</feature>
<feature type="transmembrane region" description="Helical" evidence="1">
    <location>
        <begin position="141"/>
        <end position="160"/>
    </location>
</feature>
<dbReference type="Gene3D" id="3.40.50.880">
    <property type="match status" value="1"/>
</dbReference>
<comment type="caution">
    <text evidence="3">The sequence shown here is derived from an EMBL/GenBank/DDBJ whole genome shotgun (WGS) entry which is preliminary data.</text>
</comment>
<dbReference type="RefSeq" id="WP_345569570.1">
    <property type="nucleotide sequence ID" value="NZ_BAABDQ010000020.1"/>
</dbReference>
<dbReference type="EMBL" id="BAABDQ010000020">
    <property type="protein sequence ID" value="GAA3583187.1"/>
    <property type="molecule type" value="Genomic_DNA"/>
</dbReference>
<accession>A0ABP6YHR1</accession>
<evidence type="ECO:0000313" key="3">
    <source>
        <dbReference type="EMBL" id="GAA3583187.1"/>
    </source>
</evidence>
<dbReference type="Proteomes" id="UP001500630">
    <property type="component" value="Unassembled WGS sequence"/>
</dbReference>